<reference evidence="3" key="1">
    <citation type="journal article" date="2007" name="J. Bacteriol.">
        <title>Comparative genome analysis of four magnetotactic bacteria reveals a complex set of group-specific genes implicated in magnetosome biomineralization and function.</title>
        <authorList>
            <person name="Richter M."/>
            <person name="Kube M."/>
            <person name="Bazylinski D.A."/>
            <person name="Lombardot T."/>
            <person name="Gloeckner F.O."/>
            <person name="Reinhardt R."/>
            <person name="Schueler D."/>
        </authorList>
    </citation>
    <scope>NUCLEOTIDE SEQUENCE</scope>
    <source>
        <strain evidence="3">MSR-1</strain>
    </source>
</reference>
<dbReference type="EMBL" id="CU459003">
    <property type="protein sequence ID" value="CAM75810.1"/>
    <property type="molecule type" value="Genomic_DNA"/>
</dbReference>
<organism evidence="3">
    <name type="scientific">Magnetospirillum gryphiswaldense</name>
    <dbReference type="NCBI Taxonomy" id="55518"/>
    <lineage>
        <taxon>Bacteria</taxon>
        <taxon>Pseudomonadati</taxon>
        <taxon>Pseudomonadota</taxon>
        <taxon>Alphaproteobacteria</taxon>
        <taxon>Rhodospirillales</taxon>
        <taxon>Rhodospirillaceae</taxon>
        <taxon>Magnetospirillum</taxon>
    </lineage>
</organism>
<dbReference type="GO" id="GO:0016706">
    <property type="term" value="F:2-oxoglutarate-dependent dioxygenase activity"/>
    <property type="evidence" value="ECO:0007669"/>
    <property type="project" value="UniProtKB-ARBA"/>
</dbReference>
<evidence type="ECO:0000259" key="2">
    <source>
        <dbReference type="Pfam" id="PF02668"/>
    </source>
</evidence>
<dbReference type="SUPFAM" id="SSF51197">
    <property type="entry name" value="Clavaminate synthase-like"/>
    <property type="match status" value="1"/>
</dbReference>
<dbReference type="Pfam" id="PF02668">
    <property type="entry name" value="TauD"/>
    <property type="match status" value="1"/>
</dbReference>
<dbReference type="Gene3D" id="3.60.130.10">
    <property type="entry name" value="Clavaminate synthase-like"/>
    <property type="match status" value="1"/>
</dbReference>
<dbReference type="InterPro" id="IPR042098">
    <property type="entry name" value="TauD-like_sf"/>
</dbReference>
<keyword evidence="1" id="KW-0560">Oxidoreductase</keyword>
<dbReference type="InterPro" id="IPR003819">
    <property type="entry name" value="TauD/TfdA-like"/>
</dbReference>
<evidence type="ECO:0000256" key="1">
    <source>
        <dbReference type="ARBA" id="ARBA00023002"/>
    </source>
</evidence>
<dbReference type="AlphaFoldDB" id="A4TYV3"/>
<gene>
    <name evidence="3" type="ORF">MGR_3374</name>
</gene>
<name>A4TYV3_9PROT</name>
<sequence>MALWGKSLESRYLLQARGLLCDARKGMSGNPFALDDASAYGRWRDRKLTDKPKALTDLVVEVGDMAALSPAEHAALGDRLRRANMVIYAETKPAPGRDDKQALAALGRAFGLVSLDRNHLADDDGITPLAVAADGPRSRYIPYTERPIAWHSDGYYNPQHARVRGLILHCVRPAAAGGENRLMDPELLYIALRERDPALIAALMRPDAMTIPGNEDEGMTRPAMTGPVFFVEDGRLCMRYTARTRSIEWHPEAAAAAQVIRDILESGAELFTGLLQPGWGLLCNNVLHTRERFTDDPAQPRLLYRARYHDAISGV</sequence>
<evidence type="ECO:0000313" key="3">
    <source>
        <dbReference type="EMBL" id="CAM75810.1"/>
    </source>
</evidence>
<accession>A4TYV3</accession>
<protein>
    <submittedName>
        <fullName evidence="3">PA0187</fullName>
    </submittedName>
</protein>
<feature type="domain" description="TauD/TfdA-like" evidence="2">
    <location>
        <begin position="94"/>
        <end position="306"/>
    </location>
</feature>
<proteinExistence type="predicted"/>